<dbReference type="InterPro" id="IPR029058">
    <property type="entry name" value="AB_hydrolase_fold"/>
</dbReference>
<reference evidence="2" key="1">
    <citation type="journal article" date="2020" name="Stud. Mycol.">
        <title>101 Dothideomycetes genomes: A test case for predicting lifestyles and emergence of pathogens.</title>
        <authorList>
            <person name="Haridas S."/>
            <person name="Albert R."/>
            <person name="Binder M."/>
            <person name="Bloem J."/>
            <person name="LaButti K."/>
            <person name="Salamov A."/>
            <person name="Andreopoulos B."/>
            <person name="Baker S."/>
            <person name="Barry K."/>
            <person name="Bills G."/>
            <person name="Bluhm B."/>
            <person name="Cannon C."/>
            <person name="Castanera R."/>
            <person name="Culley D."/>
            <person name="Daum C."/>
            <person name="Ezra D."/>
            <person name="Gonzalez J."/>
            <person name="Henrissat B."/>
            <person name="Kuo A."/>
            <person name="Liang C."/>
            <person name="Lipzen A."/>
            <person name="Lutzoni F."/>
            <person name="Magnuson J."/>
            <person name="Mondo S."/>
            <person name="Nolan M."/>
            <person name="Ohm R."/>
            <person name="Pangilinan J."/>
            <person name="Park H.-J."/>
            <person name="Ramirez L."/>
            <person name="Alfaro M."/>
            <person name="Sun H."/>
            <person name="Tritt A."/>
            <person name="Yoshinaga Y."/>
            <person name="Zwiers L.-H."/>
            <person name="Turgeon B."/>
            <person name="Goodwin S."/>
            <person name="Spatafora J."/>
            <person name="Crous P."/>
            <person name="Grigoriev I."/>
        </authorList>
    </citation>
    <scope>NUCLEOTIDE SEQUENCE [LARGE SCALE GENOMIC DNA]</scope>
    <source>
        <strain evidence="2">CBS 304.66</strain>
    </source>
</reference>
<evidence type="ECO:0008006" key="3">
    <source>
        <dbReference type="Google" id="ProtNLM"/>
    </source>
</evidence>
<dbReference type="InterPro" id="IPR008220">
    <property type="entry name" value="HAT_MetX-like"/>
</dbReference>
<organism evidence="1 2">
    <name type="scientific">Lojkania enalia</name>
    <dbReference type="NCBI Taxonomy" id="147567"/>
    <lineage>
        <taxon>Eukaryota</taxon>
        <taxon>Fungi</taxon>
        <taxon>Dikarya</taxon>
        <taxon>Ascomycota</taxon>
        <taxon>Pezizomycotina</taxon>
        <taxon>Dothideomycetes</taxon>
        <taxon>Pleosporomycetidae</taxon>
        <taxon>Pleosporales</taxon>
        <taxon>Pleosporales incertae sedis</taxon>
        <taxon>Lojkania</taxon>
    </lineage>
</organism>
<protein>
    <recommendedName>
        <fullName evidence="3">AB hydrolase-1 domain-containing protein</fullName>
    </recommendedName>
</protein>
<comment type="caution">
    <text evidence="1">The sequence shown here is derived from an EMBL/GenBank/DDBJ whole genome shotgun (WGS) entry which is preliminary data.</text>
</comment>
<keyword evidence="2" id="KW-1185">Reference proteome</keyword>
<dbReference type="AlphaFoldDB" id="A0A9P4KC47"/>
<dbReference type="SUPFAM" id="SSF53474">
    <property type="entry name" value="alpha/beta-Hydrolases"/>
    <property type="match status" value="1"/>
</dbReference>
<sequence length="225" mass="25180">MVRADYRLLTEHLGVNHMRLVMGVSMGGMHSWVMGEMYPDFMDALMPIACLPVEIAGQNRLWRKFITELISSDPAWNGGDYEGQPITALSGALSLVQTMFSAPVDYQTLYPTRAAMDQFVEELLPHVSEYDANDQLFAWNSSYSYNPEPSLHLIQASLTAVNTADDLMNPPELGILEHAIQHKMRPGLGKAVVVPLSNETIGHGSYIKAKLWEDELQMLLSRTKK</sequence>
<name>A0A9P4KC47_9PLEO</name>
<dbReference type="GO" id="GO:0004414">
    <property type="term" value="F:homoserine O-acetyltransferase activity"/>
    <property type="evidence" value="ECO:0007669"/>
    <property type="project" value="TreeGrafter"/>
</dbReference>
<dbReference type="GO" id="GO:0009092">
    <property type="term" value="P:homoserine metabolic process"/>
    <property type="evidence" value="ECO:0007669"/>
    <property type="project" value="TreeGrafter"/>
</dbReference>
<dbReference type="Proteomes" id="UP000800093">
    <property type="component" value="Unassembled WGS sequence"/>
</dbReference>
<dbReference type="PANTHER" id="PTHR32268">
    <property type="entry name" value="HOMOSERINE O-ACETYLTRANSFERASE"/>
    <property type="match status" value="1"/>
</dbReference>
<gene>
    <name evidence="1" type="ORF">CC78DRAFT_531983</name>
</gene>
<evidence type="ECO:0000313" key="1">
    <source>
        <dbReference type="EMBL" id="KAF2265865.1"/>
    </source>
</evidence>
<dbReference type="EMBL" id="ML986602">
    <property type="protein sequence ID" value="KAF2265865.1"/>
    <property type="molecule type" value="Genomic_DNA"/>
</dbReference>
<dbReference type="OrthoDB" id="9972683at2759"/>
<accession>A0A9P4KC47</accession>
<dbReference type="PANTHER" id="PTHR32268:SF11">
    <property type="entry name" value="HOMOSERINE O-ACETYLTRANSFERASE"/>
    <property type="match status" value="1"/>
</dbReference>
<dbReference type="GO" id="GO:0009086">
    <property type="term" value="P:methionine biosynthetic process"/>
    <property type="evidence" value="ECO:0007669"/>
    <property type="project" value="TreeGrafter"/>
</dbReference>
<proteinExistence type="predicted"/>
<evidence type="ECO:0000313" key="2">
    <source>
        <dbReference type="Proteomes" id="UP000800093"/>
    </source>
</evidence>
<dbReference type="Gene3D" id="3.40.50.1820">
    <property type="entry name" value="alpha/beta hydrolase"/>
    <property type="match status" value="1"/>
</dbReference>